<protein>
    <submittedName>
        <fullName evidence="1">Histidine phosphatase</fullName>
    </submittedName>
</protein>
<dbReference type="InterPro" id="IPR013078">
    <property type="entry name" value="His_Pase_superF_clade-1"/>
</dbReference>
<dbReference type="EMBL" id="CP024915">
    <property type="protein sequence ID" value="AUZ86567.1"/>
    <property type="molecule type" value="Genomic_DNA"/>
</dbReference>
<dbReference type="Proteomes" id="UP000239187">
    <property type="component" value="Chromosome"/>
</dbReference>
<evidence type="ECO:0000313" key="2">
    <source>
        <dbReference type="Proteomes" id="UP000239187"/>
    </source>
</evidence>
<dbReference type="Gene3D" id="3.40.50.1240">
    <property type="entry name" value="Phosphoglycerate mutase-like"/>
    <property type="match status" value="1"/>
</dbReference>
<organism evidence="1 2">
    <name type="scientific">Arthrobacter agilis</name>
    <dbReference type="NCBI Taxonomy" id="37921"/>
    <lineage>
        <taxon>Bacteria</taxon>
        <taxon>Bacillati</taxon>
        <taxon>Actinomycetota</taxon>
        <taxon>Actinomycetes</taxon>
        <taxon>Micrococcales</taxon>
        <taxon>Micrococcaceae</taxon>
        <taxon>Arthrobacter</taxon>
    </lineage>
</organism>
<proteinExistence type="predicted"/>
<dbReference type="PANTHER" id="PTHR47623:SF1">
    <property type="entry name" value="OS09G0287300 PROTEIN"/>
    <property type="match status" value="1"/>
</dbReference>
<sequence>MASHHLKKLLLLRHAKAEFQEGVTDHERSLSSRGHADAPLVGRWMLDHDAVPDFILVSTALRTRQTCTWVCKELGDKAPTPKLEDDLYAARPSEILSLINHVPPTVTSLLVIAHNPGIQELAMRLASVRSSERAVMDLATDYPTAGLTVMTYDGEWAELDGRDAEVTDFVVRRASSLR</sequence>
<gene>
    <name evidence="1" type="ORF">CVO76_02115</name>
</gene>
<reference evidence="1 2" key="1">
    <citation type="submission" date="2017-11" db="EMBL/GenBank/DDBJ databases">
        <title>Draft genome of Arthrobacter agilis strain UMCV2, a plant growth-promoting rhizobacterium and biocontrol capacity of phytopathogenic fungi.</title>
        <authorList>
            <person name="Martinez-Camara R."/>
            <person name="Santoyo G."/>
            <person name="Moreno-Hagelsieb G."/>
            <person name="Valencia-Cantero E."/>
        </authorList>
    </citation>
    <scope>NUCLEOTIDE SEQUENCE [LARGE SCALE GENOMIC DNA]</scope>
    <source>
        <strain evidence="1 2">UMCV2</strain>
    </source>
</reference>
<dbReference type="PANTHER" id="PTHR47623">
    <property type="entry name" value="OS09G0287300 PROTEIN"/>
    <property type="match status" value="1"/>
</dbReference>
<dbReference type="Pfam" id="PF00300">
    <property type="entry name" value="His_Phos_1"/>
    <property type="match status" value="1"/>
</dbReference>
<dbReference type="AlphaFoldDB" id="A0A2L0UBG3"/>
<dbReference type="CDD" id="cd07067">
    <property type="entry name" value="HP_PGM_like"/>
    <property type="match status" value="1"/>
</dbReference>
<evidence type="ECO:0000313" key="1">
    <source>
        <dbReference type="EMBL" id="AUZ86567.1"/>
    </source>
</evidence>
<dbReference type="SUPFAM" id="SSF53254">
    <property type="entry name" value="Phosphoglycerate mutase-like"/>
    <property type="match status" value="1"/>
</dbReference>
<dbReference type="InterPro" id="IPR029033">
    <property type="entry name" value="His_PPase_superfam"/>
</dbReference>
<dbReference type="RefSeq" id="WP_208740512.1">
    <property type="nucleotide sequence ID" value="NZ_CP024915.1"/>
</dbReference>
<name>A0A2L0UBG3_9MICC</name>
<accession>A0A2L0UBG3</accession>